<evidence type="ECO:0000256" key="1">
    <source>
        <dbReference type="SAM" id="SignalP"/>
    </source>
</evidence>
<feature type="chain" id="PRO_5009188638" evidence="1">
    <location>
        <begin position="19"/>
        <end position="60"/>
    </location>
</feature>
<proteinExistence type="predicted"/>
<gene>
    <name evidence="2" type="ORF">BAE44_0008314</name>
</gene>
<dbReference type="AlphaFoldDB" id="A0A1E5VZV0"/>
<accession>A0A1E5VZV0</accession>
<dbReference type="EMBL" id="LWDX02025035">
    <property type="protein sequence ID" value="OEL30667.1"/>
    <property type="molecule type" value="Genomic_DNA"/>
</dbReference>
<comment type="caution">
    <text evidence="2">The sequence shown here is derived from an EMBL/GenBank/DDBJ whole genome shotgun (WGS) entry which is preliminary data.</text>
</comment>
<dbReference type="Proteomes" id="UP000095767">
    <property type="component" value="Unassembled WGS sequence"/>
</dbReference>
<organism evidence="2 3">
    <name type="scientific">Dichanthelium oligosanthes</name>
    <dbReference type="NCBI Taxonomy" id="888268"/>
    <lineage>
        <taxon>Eukaryota</taxon>
        <taxon>Viridiplantae</taxon>
        <taxon>Streptophyta</taxon>
        <taxon>Embryophyta</taxon>
        <taxon>Tracheophyta</taxon>
        <taxon>Spermatophyta</taxon>
        <taxon>Magnoliopsida</taxon>
        <taxon>Liliopsida</taxon>
        <taxon>Poales</taxon>
        <taxon>Poaceae</taxon>
        <taxon>PACMAD clade</taxon>
        <taxon>Panicoideae</taxon>
        <taxon>Panicodae</taxon>
        <taxon>Paniceae</taxon>
        <taxon>Dichantheliinae</taxon>
        <taxon>Dichanthelium</taxon>
    </lineage>
</organism>
<evidence type="ECO:0000313" key="2">
    <source>
        <dbReference type="EMBL" id="OEL30667.1"/>
    </source>
</evidence>
<reference evidence="2 3" key="1">
    <citation type="submission" date="2016-09" db="EMBL/GenBank/DDBJ databases">
        <title>The draft genome of Dichanthelium oligosanthes: A C3 panicoid grass species.</title>
        <authorList>
            <person name="Studer A.J."/>
            <person name="Schnable J.C."/>
            <person name="Brutnell T.P."/>
        </authorList>
    </citation>
    <scope>NUCLEOTIDE SEQUENCE [LARGE SCALE GENOMIC DNA]</scope>
    <source>
        <strain evidence="3">cv. Kellogg 1175</strain>
        <tissue evidence="2">Leaf</tissue>
    </source>
</reference>
<name>A0A1E5VZV0_9POAL</name>
<keyword evidence="1" id="KW-0732">Signal</keyword>
<keyword evidence="3" id="KW-1185">Reference proteome</keyword>
<evidence type="ECO:0000313" key="3">
    <source>
        <dbReference type="Proteomes" id="UP000095767"/>
    </source>
</evidence>
<sequence>LWLIAYSVAFASCVIVRAVDKSVLGSKSLKFHCSQAISTLLWNSMIQSMVPDCKATLHWS</sequence>
<protein>
    <submittedName>
        <fullName evidence="2">Uncharacterized protein</fullName>
    </submittedName>
</protein>
<feature type="signal peptide" evidence="1">
    <location>
        <begin position="1"/>
        <end position="18"/>
    </location>
</feature>
<feature type="non-terminal residue" evidence="2">
    <location>
        <position position="1"/>
    </location>
</feature>